<accession>A0A2P8CCQ6</accession>
<dbReference type="OrthoDB" id="638838at2"/>
<proteinExistence type="predicted"/>
<protein>
    <submittedName>
        <fullName evidence="2">Uncharacterized protein</fullName>
    </submittedName>
</protein>
<reference evidence="1 4" key="2">
    <citation type="submission" date="2019-10" db="EMBL/GenBank/DDBJ databases">
        <title>Prolixibacter strains distinguished by the presence of nitrate reductase genes were adept at nitrate-dependent anaerobic corrosion of metallic iron and carbon steel.</title>
        <authorList>
            <person name="Iino T."/>
            <person name="Shono N."/>
            <person name="Ito K."/>
            <person name="Nakamura R."/>
            <person name="Sueoka K."/>
            <person name="Harayama S."/>
            <person name="Ohkuma M."/>
        </authorList>
    </citation>
    <scope>NUCLEOTIDE SEQUENCE [LARGE SCALE GENOMIC DNA]</scope>
    <source>
        <strain evidence="1 4">MIC1-1</strain>
    </source>
</reference>
<dbReference type="Proteomes" id="UP000396862">
    <property type="component" value="Unassembled WGS sequence"/>
</dbReference>
<dbReference type="AlphaFoldDB" id="A0A2P8CCQ6"/>
<keyword evidence="4" id="KW-1185">Reference proteome</keyword>
<organism evidence="2 3">
    <name type="scientific">Prolixibacter denitrificans</name>
    <dbReference type="NCBI Taxonomy" id="1541063"/>
    <lineage>
        <taxon>Bacteria</taxon>
        <taxon>Pseudomonadati</taxon>
        <taxon>Bacteroidota</taxon>
        <taxon>Bacteroidia</taxon>
        <taxon>Marinilabiliales</taxon>
        <taxon>Prolixibacteraceae</taxon>
        <taxon>Prolixibacter</taxon>
    </lineage>
</organism>
<reference evidence="2 3" key="1">
    <citation type="submission" date="2018-03" db="EMBL/GenBank/DDBJ databases">
        <title>Genomic Encyclopedia of Archaeal and Bacterial Type Strains, Phase II (KMG-II): from individual species to whole genera.</title>
        <authorList>
            <person name="Goeker M."/>
        </authorList>
    </citation>
    <scope>NUCLEOTIDE SEQUENCE [LARGE SCALE GENOMIC DNA]</scope>
    <source>
        <strain evidence="2 3">DSM 27267</strain>
    </source>
</reference>
<dbReference type="EMBL" id="PYGC01000005">
    <property type="protein sequence ID" value="PSK82709.1"/>
    <property type="molecule type" value="Genomic_DNA"/>
</dbReference>
<sequence length="420" mass="49032">MSKRRKKRPSAQQQRQEQAELRKKFYRKVKQFFTVAEKEHLFKLIPIYYMNLLYQNRLMAPKVLSEEGVFISGENTKIMNETVYAILKDYYFDVPNDNIRMNMYDYLTIGLTVHYGFVIGEKDFFPGIQQIRDEIGPFMGKIYNEDFFENNLTKVLYLCTVYLSGLDQNHYPVRFEWSDHKHNGGKYYGVFRVGEIISPRISVNIDSLNRPVYQVGWVTRKFNPATIPTRELKLDLYGVQENTEIYIQKHALIRLKERLDMVNSGDIHLFVVDSCMNPVIREIGHNKYLIEYRMDNFKLGYLVADLIEAKLIIRTFLLVTQSGAPEEKRLSSITGLTKEDVDYLNLCKLSSFVNSDIHENSRLLSIFEEAGCEGIINFAQNIVHRAGKKVHRAEQILKYIEMEEPLPTFGARKVGESTHV</sequence>
<evidence type="ECO:0000313" key="1">
    <source>
        <dbReference type="EMBL" id="GET21469.1"/>
    </source>
</evidence>
<dbReference type="Proteomes" id="UP000240621">
    <property type="component" value="Unassembled WGS sequence"/>
</dbReference>
<gene>
    <name evidence="2" type="ORF">CLV93_105101</name>
    <name evidence="1" type="ORF">JCM18694_17150</name>
</gene>
<evidence type="ECO:0000313" key="3">
    <source>
        <dbReference type="Proteomes" id="UP000240621"/>
    </source>
</evidence>
<comment type="caution">
    <text evidence="2">The sequence shown here is derived from an EMBL/GenBank/DDBJ whole genome shotgun (WGS) entry which is preliminary data.</text>
</comment>
<name>A0A2P8CCQ6_9BACT</name>
<dbReference type="EMBL" id="BLAU01000001">
    <property type="protein sequence ID" value="GET21469.1"/>
    <property type="molecule type" value="Genomic_DNA"/>
</dbReference>
<evidence type="ECO:0000313" key="2">
    <source>
        <dbReference type="EMBL" id="PSK82709.1"/>
    </source>
</evidence>
<dbReference type="RefSeq" id="WP_106542313.1">
    <property type="nucleotide sequence ID" value="NZ_BLAU01000001.1"/>
</dbReference>
<evidence type="ECO:0000313" key="4">
    <source>
        <dbReference type="Proteomes" id="UP000396862"/>
    </source>
</evidence>